<evidence type="ECO:0000313" key="8">
    <source>
        <dbReference type="Proteomes" id="UP000663854"/>
    </source>
</evidence>
<dbReference type="GO" id="GO:0060294">
    <property type="term" value="P:cilium movement involved in cell motility"/>
    <property type="evidence" value="ECO:0007669"/>
    <property type="project" value="UniProtKB-UniRule"/>
</dbReference>
<evidence type="ECO:0000313" key="7">
    <source>
        <dbReference type="EMBL" id="CAF1418106.1"/>
    </source>
</evidence>
<accession>A0A814TN96</accession>
<feature type="region of interest" description="Disordered" evidence="5">
    <location>
        <begin position="1"/>
        <end position="40"/>
    </location>
</feature>
<dbReference type="Pfam" id="PF03148">
    <property type="entry name" value="Tektin"/>
    <property type="match status" value="1"/>
</dbReference>
<dbReference type="Proteomes" id="UP000663854">
    <property type="component" value="Unassembled WGS sequence"/>
</dbReference>
<keyword evidence="2" id="KW-0963">Cytoplasm</keyword>
<dbReference type="PRINTS" id="PR00511">
    <property type="entry name" value="TEKTIN"/>
</dbReference>
<gene>
    <name evidence="7" type="ORF">JXQ802_LOCUS35686</name>
    <name evidence="6" type="ORF">PYM288_LOCUS22882</name>
</gene>
<dbReference type="PANTHER" id="PTHR19960:SF11">
    <property type="entry name" value="TEKTIN"/>
    <property type="match status" value="1"/>
</dbReference>
<dbReference type="GO" id="GO:0005634">
    <property type="term" value="C:nucleus"/>
    <property type="evidence" value="ECO:0007669"/>
    <property type="project" value="TreeGrafter"/>
</dbReference>
<dbReference type="PANTHER" id="PTHR19960">
    <property type="entry name" value="TEKTIN"/>
    <property type="match status" value="1"/>
</dbReference>
<dbReference type="AlphaFoldDB" id="A0A814TN96"/>
<reference evidence="6" key="1">
    <citation type="submission" date="2021-02" db="EMBL/GenBank/DDBJ databases">
        <authorList>
            <person name="Nowell W R."/>
        </authorList>
    </citation>
    <scope>NUCLEOTIDE SEQUENCE</scope>
</reference>
<dbReference type="EMBL" id="CAJNOH010001015">
    <property type="protein sequence ID" value="CAF1163647.1"/>
    <property type="molecule type" value="Genomic_DNA"/>
</dbReference>
<evidence type="ECO:0000256" key="3">
    <source>
        <dbReference type="RuleBase" id="RU367040"/>
    </source>
</evidence>
<keyword evidence="9" id="KW-1185">Reference proteome</keyword>
<evidence type="ECO:0000256" key="4">
    <source>
        <dbReference type="SAM" id="Coils"/>
    </source>
</evidence>
<evidence type="ECO:0000313" key="9">
    <source>
        <dbReference type="Proteomes" id="UP000663870"/>
    </source>
</evidence>
<dbReference type="GO" id="GO:0060271">
    <property type="term" value="P:cilium assembly"/>
    <property type="evidence" value="ECO:0007669"/>
    <property type="project" value="UniProtKB-UniRule"/>
</dbReference>
<dbReference type="InterPro" id="IPR000435">
    <property type="entry name" value="Tektins"/>
</dbReference>
<proteinExistence type="inferred from homology"/>
<keyword evidence="3" id="KW-0282">Flagellum</keyword>
<evidence type="ECO:0000256" key="1">
    <source>
        <dbReference type="ARBA" id="ARBA00007209"/>
    </source>
</evidence>
<dbReference type="Proteomes" id="UP000663870">
    <property type="component" value="Unassembled WGS sequence"/>
</dbReference>
<dbReference type="InterPro" id="IPR048256">
    <property type="entry name" value="Tektin-like"/>
</dbReference>
<comment type="similarity">
    <text evidence="1 3">Belongs to the tektin family.</text>
</comment>
<comment type="caution">
    <text evidence="6">The sequence shown here is derived from an EMBL/GenBank/DDBJ whole genome shotgun (WGS) entry which is preliminary data.</text>
</comment>
<keyword evidence="3" id="KW-0966">Cell projection</keyword>
<dbReference type="GO" id="GO:0005930">
    <property type="term" value="C:axoneme"/>
    <property type="evidence" value="ECO:0007669"/>
    <property type="project" value="UniProtKB-SubCell"/>
</dbReference>
<name>A0A814TN96_9BILA</name>
<keyword evidence="4" id="KW-0175">Coiled coil</keyword>
<keyword evidence="3" id="KW-0969">Cilium</keyword>
<feature type="coiled-coil region" evidence="4">
    <location>
        <begin position="222"/>
        <end position="256"/>
    </location>
</feature>
<evidence type="ECO:0000256" key="2">
    <source>
        <dbReference type="ARBA" id="ARBA00022490"/>
    </source>
</evidence>
<sequence length="514" mass="59687">MDFKDSTAAPQYTRMSRRSQQGSLLPSIDTFDNRASSAPQDSCIPIRSLSVLGHPTVYYWTSHGNSTESLNVSTAQPFNSSYSFNTIDNPKVPPIFPSTHQTFYTPKDWHNAQMTNYLASDKIRAVSERLRSDAIHLAREKDEQAFYNNFESSRRLDERINDIGYWKKKLEKTKDKMKRKIDDVEIKRREVERLLSETEKPLHIAQENLHEREKRQGIDLVHDNVEQELIREVDTIKLLQQNLQQMLERLNTQNSLNRASLYELKRDAQDKFRALVLDLAAYNIKTTSPDINFYKDIKIVDNTASIPESWVQYTEENIHRALIEISKSNELLNASNQLIVTTDNHIWSQWNHVNISLENRIKEEQIAKNKIQIHLEKVLQEIFNVEQNIEFLKKNILDQDVFLKVAQTRLETRTRRPNVEACRDSAMHSLIQEVHDLHAAIADLHAKLHQEENAVQQLLHTKSTLEQDLSIKSNSLFIDSNKVMGIRRTFTMGIPEKSFSTSFLSSHPFDLIAL</sequence>
<dbReference type="EMBL" id="CAJNOL010001782">
    <property type="protein sequence ID" value="CAF1418106.1"/>
    <property type="molecule type" value="Genomic_DNA"/>
</dbReference>
<feature type="coiled-coil region" evidence="4">
    <location>
        <begin position="441"/>
        <end position="468"/>
    </location>
</feature>
<dbReference type="GO" id="GO:0015630">
    <property type="term" value="C:microtubule cytoskeleton"/>
    <property type="evidence" value="ECO:0007669"/>
    <property type="project" value="UniProtKB-UniRule"/>
</dbReference>
<evidence type="ECO:0000256" key="5">
    <source>
        <dbReference type="SAM" id="MobiDB-lite"/>
    </source>
</evidence>
<feature type="compositionally biased region" description="Polar residues" evidence="5">
    <location>
        <begin position="8"/>
        <end position="24"/>
    </location>
</feature>
<feature type="coiled-coil region" evidence="4">
    <location>
        <begin position="167"/>
        <end position="197"/>
    </location>
</feature>
<comment type="subcellular location">
    <subcellularLocation>
        <location evidence="3">Cytoplasm</location>
        <location evidence="3">Cytoskeleton</location>
        <location evidence="3">Cilium axoneme</location>
    </subcellularLocation>
</comment>
<protein>
    <recommendedName>
        <fullName evidence="3">Tektin</fullName>
    </recommendedName>
</protein>
<evidence type="ECO:0000313" key="6">
    <source>
        <dbReference type="EMBL" id="CAF1163647.1"/>
    </source>
</evidence>
<organism evidence="6 8">
    <name type="scientific">Rotaria sordida</name>
    <dbReference type="NCBI Taxonomy" id="392033"/>
    <lineage>
        <taxon>Eukaryota</taxon>
        <taxon>Metazoa</taxon>
        <taxon>Spiralia</taxon>
        <taxon>Gnathifera</taxon>
        <taxon>Rotifera</taxon>
        <taxon>Eurotatoria</taxon>
        <taxon>Bdelloidea</taxon>
        <taxon>Philodinida</taxon>
        <taxon>Philodinidae</taxon>
        <taxon>Rotaria</taxon>
    </lineage>
</organism>